<reference evidence="2" key="2">
    <citation type="submission" date="2020-02" db="EMBL/GenBank/DDBJ databases">
        <authorList>
            <person name="Matsumoto Y."/>
            <person name="Motooka D."/>
            <person name="Nakamura S."/>
        </authorList>
    </citation>
    <scope>NUCLEOTIDE SEQUENCE</scope>
    <source>
        <strain evidence="2">JCM 13671</strain>
    </source>
</reference>
<proteinExistence type="predicted"/>
<dbReference type="OrthoDB" id="4773719at2"/>
<dbReference type="Gene3D" id="3.30.160.270">
    <property type="match status" value="1"/>
</dbReference>
<evidence type="ECO:0000313" key="3">
    <source>
        <dbReference type="Proteomes" id="UP000466931"/>
    </source>
</evidence>
<reference evidence="2" key="1">
    <citation type="journal article" date="2019" name="Emerg. Microbes Infect.">
        <title>Comprehensive subspecies identification of 175 nontuberculous mycobacteria species based on 7547 genomic profiles.</title>
        <authorList>
            <person name="Matsumoto Y."/>
            <person name="Kinjo T."/>
            <person name="Motooka D."/>
            <person name="Nabeya D."/>
            <person name="Jung N."/>
            <person name="Uechi K."/>
            <person name="Horii T."/>
            <person name="Iida T."/>
            <person name="Fujita J."/>
            <person name="Nakamura S."/>
        </authorList>
    </citation>
    <scope>NUCLEOTIDE SEQUENCE [LARGE SCALE GENOMIC DNA]</scope>
    <source>
        <strain evidence="2">JCM 13671</strain>
    </source>
</reference>
<sequence>MISNLFDAPLPRGLREQTAGMSWDAVLNTFATCSGPVQLGGWERAAAGEFKATLAIGDRVCTATASAVGPIGALTAMLYEQGVAFETLEFHQLHAGENTATFIRGGNGAAEEWALGWSVDSTQSALTAIIACANRLGV</sequence>
<name>A0A7I7XYY3_9MYCO</name>
<dbReference type="SUPFAM" id="SSF110921">
    <property type="entry name" value="2-isopropylmalate synthase LeuA, allosteric (dimerisation) domain"/>
    <property type="match status" value="1"/>
</dbReference>
<protein>
    <submittedName>
        <fullName evidence="2">Uncharacterized protein</fullName>
    </submittedName>
</protein>
<dbReference type="InterPro" id="IPR036230">
    <property type="entry name" value="LeuA_allosteric_dom_sf"/>
</dbReference>
<dbReference type="RefSeq" id="WP_085149911.1">
    <property type="nucleotide sequence ID" value="NZ_AP022612.1"/>
</dbReference>
<dbReference type="EMBL" id="AP022612">
    <property type="protein sequence ID" value="BBZ34506.1"/>
    <property type="molecule type" value="Genomic_DNA"/>
</dbReference>
<evidence type="ECO:0000313" key="2">
    <source>
        <dbReference type="EMBL" id="BBZ34506.1"/>
    </source>
</evidence>
<keyword evidence="3" id="KW-1185">Reference proteome</keyword>
<evidence type="ECO:0000256" key="1">
    <source>
        <dbReference type="ARBA" id="ARBA00022679"/>
    </source>
</evidence>
<dbReference type="AlphaFoldDB" id="A0A7I7XYY3"/>
<accession>A0A7I7XYY3</accession>
<dbReference type="GO" id="GO:0016740">
    <property type="term" value="F:transferase activity"/>
    <property type="evidence" value="ECO:0007669"/>
    <property type="project" value="UniProtKB-KW"/>
</dbReference>
<keyword evidence="1" id="KW-0808">Transferase</keyword>
<dbReference type="Proteomes" id="UP000466931">
    <property type="component" value="Chromosome"/>
</dbReference>
<organism evidence="2 3">
    <name type="scientific">Mycolicibacterium confluentis</name>
    <dbReference type="NCBI Taxonomy" id="28047"/>
    <lineage>
        <taxon>Bacteria</taxon>
        <taxon>Bacillati</taxon>
        <taxon>Actinomycetota</taxon>
        <taxon>Actinomycetes</taxon>
        <taxon>Mycobacteriales</taxon>
        <taxon>Mycobacteriaceae</taxon>
        <taxon>Mycolicibacterium</taxon>
    </lineage>
</organism>
<gene>
    <name evidence="2" type="ORF">MCNF_31110</name>
</gene>